<feature type="compositionally biased region" description="Polar residues" evidence="1">
    <location>
        <begin position="229"/>
        <end position="238"/>
    </location>
</feature>
<feature type="compositionally biased region" description="Basic residues" evidence="1">
    <location>
        <begin position="43"/>
        <end position="53"/>
    </location>
</feature>
<gene>
    <name evidence="2" type="ORF">BKA19_3623</name>
</gene>
<feature type="region of interest" description="Disordered" evidence="1">
    <location>
        <begin position="190"/>
        <end position="371"/>
    </location>
</feature>
<sequence length="371" mass="38597">MSSTTRAPRPASAHVSPEPGGRAATSTLAGLIDVLDRADGVRPRQRSATHRTAGRPGPLRSVQPAPRARSARVPAVPVPRVVVVPDRVRRPLGGVRGLVRRVALWGAGEQGEYLAWHLPAHTRPGSTPGAPAAPPGRRRGALRDLHRRAALWGAGDRGEYLAWGPSAARPVRRDLDPPVVLRELPSIPTIAPVASSPAPALLPAEPASSPGTRTGTAASDATARPPTLPSSTEPSARSQPRVGSRPPRDWPSSGRYWARSTPPSLPVRSSGPMTRTSAVPAPRAPRGSGDTRARGDPLPGTARGSPPPPRRHGPANGLPPEPFSARAPSSHSLPAPPAPPGTHSARPRQPAVDAVSRTPSSTPRPVAHFPG</sequence>
<feature type="compositionally biased region" description="Low complexity" evidence="1">
    <location>
        <begin position="190"/>
        <end position="210"/>
    </location>
</feature>
<feature type="compositionally biased region" description="Low complexity" evidence="1">
    <location>
        <begin position="324"/>
        <end position="333"/>
    </location>
</feature>
<feature type="region of interest" description="Disordered" evidence="1">
    <location>
        <begin position="38"/>
        <end position="71"/>
    </location>
</feature>
<accession>A0A4Q7YBR1</accession>
<dbReference type="AlphaFoldDB" id="A0A4Q7YBR1"/>
<evidence type="ECO:0000313" key="3">
    <source>
        <dbReference type="Proteomes" id="UP000292507"/>
    </source>
</evidence>
<dbReference type="Proteomes" id="UP000292507">
    <property type="component" value="Unassembled WGS sequence"/>
</dbReference>
<keyword evidence="3" id="KW-1185">Reference proteome</keyword>
<protein>
    <submittedName>
        <fullName evidence="2">Uncharacterized protein</fullName>
    </submittedName>
</protein>
<feature type="region of interest" description="Disordered" evidence="1">
    <location>
        <begin position="1"/>
        <end position="24"/>
    </location>
</feature>
<proteinExistence type="predicted"/>
<evidence type="ECO:0000313" key="2">
    <source>
        <dbReference type="EMBL" id="RZU33883.1"/>
    </source>
</evidence>
<dbReference type="EMBL" id="SHKV01000001">
    <property type="protein sequence ID" value="RZU33883.1"/>
    <property type="molecule type" value="Genomic_DNA"/>
</dbReference>
<evidence type="ECO:0000256" key="1">
    <source>
        <dbReference type="SAM" id="MobiDB-lite"/>
    </source>
</evidence>
<comment type="caution">
    <text evidence="2">The sequence shown here is derived from an EMBL/GenBank/DDBJ whole genome shotgun (WGS) entry which is preliminary data.</text>
</comment>
<organism evidence="2 3">
    <name type="scientific">Blastococcus saxobsidens</name>
    <dbReference type="NCBI Taxonomy" id="138336"/>
    <lineage>
        <taxon>Bacteria</taxon>
        <taxon>Bacillati</taxon>
        <taxon>Actinomycetota</taxon>
        <taxon>Actinomycetes</taxon>
        <taxon>Geodermatophilales</taxon>
        <taxon>Geodermatophilaceae</taxon>
        <taxon>Blastococcus</taxon>
    </lineage>
</organism>
<reference evidence="2 3" key="1">
    <citation type="submission" date="2019-02" db="EMBL/GenBank/DDBJ databases">
        <title>Sequencing the genomes of 1000 actinobacteria strains.</title>
        <authorList>
            <person name="Klenk H.-P."/>
        </authorList>
    </citation>
    <scope>NUCLEOTIDE SEQUENCE [LARGE SCALE GENOMIC DNA]</scope>
    <source>
        <strain evidence="2 3">DSM 44509</strain>
    </source>
</reference>
<name>A0A4Q7YBR1_9ACTN</name>